<reference evidence="2 3" key="1">
    <citation type="submission" date="2015-09" db="EMBL/GenBank/DDBJ databases">
        <authorList>
            <consortium name="Pathogen Informatics"/>
        </authorList>
    </citation>
    <scope>NUCLEOTIDE SEQUENCE [LARGE SCALE GENOMIC DNA]</scope>
    <source>
        <strain evidence="2 3">2789STDY5608850</strain>
    </source>
</reference>
<sequence>MTEKHFMDGIGKWKDEIIAAGLLMAFAFFINRGIEIKGLYMDDLYLWSCYGEQTFGQFIFPMGSTRFRFLYYLAAWLELAVIGNHIGWFVPLNIILNGCIAYSVYRFGKRLSRSYLMGLGCGFLYLLSRMSYYQISQVYGLMESLALWAALGILYCLLRYVDEKGDGKKYLIRSCVLYFAVCFIHERYLALLPLIYLAILYKKGKKKAFWFLPAGVFAVVMAIRVLTTGGVAPAGTGGTNVAETFSVMTSIRYAIDQVLYIFGINAGPGHLSGASWTESPSWIHVQIIAADLVLLVLVILAVIRLIRDKEGRLKYLRDISLFLVFIALCIGASSVTIRVETRWIYVSMTAAYLLAAYLYGMITAKPEHGKVVDIKREARKAADKKAGRQSAVLCGGLFLLYIIIMFPVENYYRGQYPNLYFWADQQRYNSLAEETYGKYGDDIFGRKIYIIGNSYQMSDFTARTFFKEFDRDRKAEGTEVHFIDSIHDIGLITNNMLVLKEDPAHNAFQDVTDFVRNLKCEAVYGYYRDGWMDESAEVRIMTGTSGVIKLEIYYPGELTGSEISKISLNGEPVKDLVINQNTMKLEIEAEPNQIACLRFDNNFYLKDAGEQRGEKRFSMIVNFAAD</sequence>
<dbReference type="Proteomes" id="UP000095651">
    <property type="component" value="Unassembled WGS sequence"/>
</dbReference>
<keyword evidence="1" id="KW-1133">Transmembrane helix</keyword>
<feature type="transmembrane region" description="Helical" evidence="1">
    <location>
        <begin position="17"/>
        <end position="34"/>
    </location>
</feature>
<protein>
    <submittedName>
        <fullName evidence="2">Predicted membrane protein</fullName>
    </submittedName>
</protein>
<evidence type="ECO:0000313" key="3">
    <source>
        <dbReference type="Proteomes" id="UP000095651"/>
    </source>
</evidence>
<feature type="transmembrane region" description="Helical" evidence="1">
    <location>
        <begin position="343"/>
        <end position="360"/>
    </location>
</feature>
<feature type="transmembrane region" description="Helical" evidence="1">
    <location>
        <begin position="176"/>
        <end position="201"/>
    </location>
</feature>
<feature type="transmembrane region" description="Helical" evidence="1">
    <location>
        <begin position="282"/>
        <end position="303"/>
    </location>
</feature>
<name>A0A174A0N0_9FIRM</name>
<feature type="transmembrane region" description="Helical" evidence="1">
    <location>
        <begin position="139"/>
        <end position="161"/>
    </location>
</feature>
<gene>
    <name evidence="2" type="ORF">ERS852407_01183</name>
</gene>
<feature type="transmembrane region" description="Helical" evidence="1">
    <location>
        <begin position="390"/>
        <end position="408"/>
    </location>
</feature>
<evidence type="ECO:0000256" key="1">
    <source>
        <dbReference type="SAM" id="Phobius"/>
    </source>
</evidence>
<accession>A0A174A0N0</accession>
<proteinExistence type="predicted"/>
<dbReference type="AlphaFoldDB" id="A0A174A0N0"/>
<organism evidence="2 3">
    <name type="scientific">Hungatella hathewayi</name>
    <dbReference type="NCBI Taxonomy" id="154046"/>
    <lineage>
        <taxon>Bacteria</taxon>
        <taxon>Bacillati</taxon>
        <taxon>Bacillota</taxon>
        <taxon>Clostridia</taxon>
        <taxon>Lachnospirales</taxon>
        <taxon>Lachnospiraceae</taxon>
        <taxon>Hungatella</taxon>
    </lineage>
</organism>
<dbReference type="EMBL" id="CYZE01000002">
    <property type="protein sequence ID" value="CUN82131.1"/>
    <property type="molecule type" value="Genomic_DNA"/>
</dbReference>
<dbReference type="RefSeq" id="WP_055653419.1">
    <property type="nucleotide sequence ID" value="NZ_CABIXC010000002.1"/>
</dbReference>
<evidence type="ECO:0000313" key="2">
    <source>
        <dbReference type="EMBL" id="CUN82131.1"/>
    </source>
</evidence>
<feature type="transmembrane region" description="Helical" evidence="1">
    <location>
        <begin position="315"/>
        <end position="337"/>
    </location>
</feature>
<feature type="transmembrane region" description="Helical" evidence="1">
    <location>
        <begin position="208"/>
        <end position="226"/>
    </location>
</feature>
<keyword evidence="1" id="KW-0472">Membrane</keyword>
<keyword evidence="1" id="KW-0812">Transmembrane</keyword>